<keyword evidence="2" id="KW-1185">Reference proteome</keyword>
<accession>A0A3N0XVD1</accession>
<evidence type="ECO:0000313" key="1">
    <source>
        <dbReference type="EMBL" id="ROJ73033.1"/>
    </source>
</evidence>
<proteinExistence type="predicted"/>
<comment type="caution">
    <text evidence="1">The sequence shown here is derived from an EMBL/GenBank/DDBJ whole genome shotgun (WGS) entry which is preliminary data.</text>
</comment>
<dbReference type="Proteomes" id="UP000281406">
    <property type="component" value="Unassembled WGS sequence"/>
</dbReference>
<name>A0A3N0XVD1_ANAGA</name>
<dbReference type="AlphaFoldDB" id="A0A3N0XVD1"/>
<sequence>MDRPLFHCITFDIESSFVFYLFYTDRGIGCAEQIIDLASDSDIESDVSVVEPRRKRKNIIGSNSHQTAQDRHVRSVDDVLSWTESQVVEWDRSSWNSDRYDEETVRARQTPYPFYIATKKEDEEEEKVRGTESRNDEQYDVRTLCWQPLYDELLKLYAIKFVEGLPESFNDDDLLPVTKTNLLILDDLMNEAGENKQVEKVFTQFVHHRNLSAIYIVQNLFAQGKTSRTISLNTNFMILFKDPRDAHQVAVLGRQMYPGNAKYFMECYQDATSRPFGYLMIDYKAKTPEQYRLRTGLLSDRQVVYLPKKRRT</sequence>
<organism evidence="1 2">
    <name type="scientific">Anabarilius grahami</name>
    <name type="common">Kanglang fish</name>
    <name type="synonym">Barilius grahami</name>
    <dbReference type="NCBI Taxonomy" id="495550"/>
    <lineage>
        <taxon>Eukaryota</taxon>
        <taxon>Metazoa</taxon>
        <taxon>Chordata</taxon>
        <taxon>Craniata</taxon>
        <taxon>Vertebrata</taxon>
        <taxon>Euteleostomi</taxon>
        <taxon>Actinopterygii</taxon>
        <taxon>Neopterygii</taxon>
        <taxon>Teleostei</taxon>
        <taxon>Ostariophysi</taxon>
        <taxon>Cypriniformes</taxon>
        <taxon>Xenocyprididae</taxon>
        <taxon>Xenocypridinae</taxon>
        <taxon>Xenocypridinae incertae sedis</taxon>
        <taxon>Anabarilius</taxon>
    </lineage>
</organism>
<gene>
    <name evidence="1" type="ORF">DPX16_1217</name>
</gene>
<dbReference type="OrthoDB" id="7692288at2759"/>
<dbReference type="EMBL" id="RJVU01059542">
    <property type="protein sequence ID" value="ROJ73033.1"/>
    <property type="molecule type" value="Genomic_DNA"/>
</dbReference>
<reference evidence="1 2" key="1">
    <citation type="submission" date="2018-10" db="EMBL/GenBank/DDBJ databases">
        <title>Genome assembly for a Yunnan-Guizhou Plateau 3E fish, Anabarilius grahami (Regan), and its evolutionary and genetic applications.</title>
        <authorList>
            <person name="Jiang W."/>
        </authorList>
    </citation>
    <scope>NUCLEOTIDE SEQUENCE [LARGE SCALE GENOMIC DNA]</scope>
    <source>
        <strain evidence="1">AG-KIZ</strain>
        <tissue evidence="1">Muscle</tissue>
    </source>
</reference>
<protein>
    <submittedName>
        <fullName evidence="1">Uncharacterized protein</fullName>
    </submittedName>
</protein>
<evidence type="ECO:0000313" key="2">
    <source>
        <dbReference type="Proteomes" id="UP000281406"/>
    </source>
</evidence>